<proteinExistence type="inferred from homology"/>
<evidence type="ECO:0000256" key="13">
    <source>
        <dbReference type="ARBA" id="ARBA00048493"/>
    </source>
</evidence>
<dbReference type="NCBIfam" id="TIGR03992">
    <property type="entry name" value="Arch_glmU"/>
    <property type="match status" value="1"/>
</dbReference>
<dbReference type="HOGENOM" id="CLU_029499_0_1_2"/>
<dbReference type="CDD" id="cd05636">
    <property type="entry name" value="LbH_G1P_TT_C_like"/>
    <property type="match status" value="1"/>
</dbReference>
<evidence type="ECO:0000256" key="6">
    <source>
        <dbReference type="ARBA" id="ARBA00012457"/>
    </source>
</evidence>
<feature type="domain" description="Nucleotidyl transferase" evidence="14">
    <location>
        <begin position="6"/>
        <end position="231"/>
    </location>
</feature>
<dbReference type="GO" id="GO:0019134">
    <property type="term" value="F:glucosamine-1-phosphate N-acetyltransferase activity"/>
    <property type="evidence" value="ECO:0007669"/>
    <property type="project" value="UniProtKB-EC"/>
</dbReference>
<evidence type="ECO:0000256" key="10">
    <source>
        <dbReference type="ARBA" id="ARBA00023268"/>
    </source>
</evidence>
<dbReference type="GeneID" id="4462365"/>
<name>A0B7L5_METTP</name>
<evidence type="ECO:0000259" key="14">
    <source>
        <dbReference type="Pfam" id="PF00483"/>
    </source>
</evidence>
<reference evidence="16 17" key="1">
    <citation type="submission" date="2006-10" db="EMBL/GenBank/DDBJ databases">
        <title>Complete sequence of Methanosaeta thermophila PT.</title>
        <authorList>
            <consortium name="US DOE Joint Genome Institute"/>
            <person name="Copeland A."/>
            <person name="Lucas S."/>
            <person name="Lapidus A."/>
            <person name="Barry K."/>
            <person name="Detter J.C."/>
            <person name="Glavina del Rio T."/>
            <person name="Hammon N."/>
            <person name="Israni S."/>
            <person name="Pitluck S."/>
            <person name="Chain P."/>
            <person name="Malfatti S."/>
            <person name="Shin M."/>
            <person name="Vergez L."/>
            <person name="Schmutz J."/>
            <person name="Larimer F."/>
            <person name="Land M."/>
            <person name="Hauser L."/>
            <person name="Kyrpides N."/>
            <person name="Kim E."/>
            <person name="Smith K.S."/>
            <person name="Ingram-Smith C."/>
            <person name="Richardson P."/>
        </authorList>
    </citation>
    <scope>NUCLEOTIDE SEQUENCE [LARGE SCALE GENOMIC DNA]</scope>
    <source>
        <strain evidence="17">DSM 6194 / JCM 14653 / NBRC 101360 / PT</strain>
    </source>
</reference>
<evidence type="ECO:0000256" key="7">
    <source>
        <dbReference type="ARBA" id="ARBA00013414"/>
    </source>
</evidence>
<dbReference type="Gene3D" id="2.160.10.10">
    <property type="entry name" value="Hexapeptide repeat proteins"/>
    <property type="match status" value="1"/>
</dbReference>
<dbReference type="InterPro" id="IPR029044">
    <property type="entry name" value="Nucleotide-diphossugar_trans"/>
</dbReference>
<dbReference type="EC" id="2.7.7.23" evidence="6"/>
<dbReference type="GO" id="GO:0003977">
    <property type="term" value="F:UDP-N-acetylglucosamine diphosphorylase activity"/>
    <property type="evidence" value="ECO:0007669"/>
    <property type="project" value="UniProtKB-EC"/>
</dbReference>
<keyword evidence="8 16" id="KW-0808">Transferase</keyword>
<dbReference type="InterPro" id="IPR011004">
    <property type="entry name" value="Trimer_LpxA-like_sf"/>
</dbReference>
<evidence type="ECO:0000256" key="2">
    <source>
        <dbReference type="ARBA" id="ARBA00005208"/>
    </source>
</evidence>
<dbReference type="PANTHER" id="PTHR43584">
    <property type="entry name" value="NUCLEOTIDYL TRANSFERASE"/>
    <property type="match status" value="1"/>
</dbReference>
<dbReference type="RefSeq" id="WP_011696084.1">
    <property type="nucleotide sequence ID" value="NC_008553.1"/>
</dbReference>
<dbReference type="GO" id="GO:0006048">
    <property type="term" value="P:UDP-N-acetylglucosamine biosynthetic process"/>
    <property type="evidence" value="ECO:0007669"/>
    <property type="project" value="UniProtKB-UniPathway"/>
</dbReference>
<dbReference type="AlphaFoldDB" id="A0B7L5"/>
<accession>A0B7L5</accession>
<evidence type="ECO:0000256" key="9">
    <source>
        <dbReference type="ARBA" id="ARBA00022695"/>
    </source>
</evidence>
<evidence type="ECO:0000313" key="17">
    <source>
        <dbReference type="Proteomes" id="UP000000674"/>
    </source>
</evidence>
<keyword evidence="9" id="KW-0548">Nucleotidyltransferase</keyword>
<dbReference type="InterPro" id="IPR050065">
    <property type="entry name" value="GlmU-like"/>
</dbReference>
<sequence>MNSMQAIILAAGEGSRMRPLTASRPKVMLPVGGAPLLEELVLRCREAGINRFVFVVGYRRDVVTSYFKDGSDFDVDISYAVQEKQLGTGHALMTARDLSDDRFFVINGDVLPDVQALRRMISMEDLSVATHRVVEASRYGVFLLRDGLVEGVVEKSPSPPSDMANAGIYLLDREIFELMEEVPVSIRGEYELTDGINALASAGRKIWAIELSEWVEVGVPWDILTASNAVLSRKVPVMDGDVESGATLKGNVSIGSGTLVRNGAYIEGPVWIGRNCDIGPNCYIRAGSCIGNSVRVGNAVEIKNSTIMDDTKIGHLSYVGDSVIGYGCNLGAGTIVSNLRHDNRNIRSYVKGVLVDTGRRKLGVIMGDGVKTGVHTCIYPGTVIEPGYLSRPGEALRGYVKSI</sequence>
<evidence type="ECO:0000259" key="15">
    <source>
        <dbReference type="Pfam" id="PF25087"/>
    </source>
</evidence>
<evidence type="ECO:0000256" key="3">
    <source>
        <dbReference type="ARBA" id="ARBA00007707"/>
    </source>
</evidence>
<comment type="similarity">
    <text evidence="3">In the C-terminal section; belongs to the transferase hexapeptide repeat family.</text>
</comment>
<dbReference type="Pfam" id="PF25087">
    <property type="entry name" value="GMPPB_C"/>
    <property type="match status" value="1"/>
</dbReference>
<evidence type="ECO:0000256" key="5">
    <source>
        <dbReference type="ARBA" id="ARBA00012225"/>
    </source>
</evidence>
<evidence type="ECO:0000256" key="8">
    <source>
        <dbReference type="ARBA" id="ARBA00022679"/>
    </source>
</evidence>
<protein>
    <recommendedName>
        <fullName evidence="7">Bifunctional protein GlmU</fullName>
        <ecNumber evidence="5">2.3.1.157</ecNumber>
        <ecNumber evidence="6">2.7.7.23</ecNumber>
    </recommendedName>
</protein>
<dbReference type="EMBL" id="CP000477">
    <property type="protein sequence ID" value="ABK14689.1"/>
    <property type="molecule type" value="Genomic_DNA"/>
</dbReference>
<dbReference type="SUPFAM" id="SSF53448">
    <property type="entry name" value="Nucleotide-diphospho-sugar transferases"/>
    <property type="match status" value="1"/>
</dbReference>
<dbReference type="SUPFAM" id="SSF51161">
    <property type="entry name" value="Trimeric LpxA-like enzymes"/>
    <property type="match status" value="1"/>
</dbReference>
<dbReference type="KEGG" id="mtp:Mthe_0901"/>
<dbReference type="Proteomes" id="UP000000674">
    <property type="component" value="Chromosome"/>
</dbReference>
<organism evidence="16 17">
    <name type="scientific">Methanothrix thermoacetophila (strain DSM 6194 / JCM 14653 / NBRC 101360 / PT)</name>
    <name type="common">Methanosaeta thermophila</name>
    <dbReference type="NCBI Taxonomy" id="349307"/>
    <lineage>
        <taxon>Archaea</taxon>
        <taxon>Methanobacteriati</taxon>
        <taxon>Methanobacteriota</taxon>
        <taxon>Stenosarchaea group</taxon>
        <taxon>Methanomicrobia</taxon>
        <taxon>Methanotrichales</taxon>
        <taxon>Methanotrichaceae</taxon>
        <taxon>Methanothrix</taxon>
    </lineage>
</organism>
<dbReference type="InterPro" id="IPR005835">
    <property type="entry name" value="NTP_transferase_dom"/>
</dbReference>
<dbReference type="UniPathway" id="UPA00113">
    <property type="reaction ID" value="UER00532"/>
</dbReference>
<evidence type="ECO:0000256" key="1">
    <source>
        <dbReference type="ARBA" id="ARBA00005166"/>
    </source>
</evidence>
<comment type="catalytic activity">
    <reaction evidence="13">
        <text>N-acetyl-alpha-D-glucosamine 1-phosphate + UTP + H(+) = UDP-N-acetyl-alpha-D-glucosamine + diphosphate</text>
        <dbReference type="Rhea" id="RHEA:13509"/>
        <dbReference type="ChEBI" id="CHEBI:15378"/>
        <dbReference type="ChEBI" id="CHEBI:33019"/>
        <dbReference type="ChEBI" id="CHEBI:46398"/>
        <dbReference type="ChEBI" id="CHEBI:57705"/>
        <dbReference type="ChEBI" id="CHEBI:57776"/>
        <dbReference type="EC" id="2.7.7.23"/>
    </reaction>
</comment>
<evidence type="ECO:0000256" key="4">
    <source>
        <dbReference type="ARBA" id="ARBA00007947"/>
    </source>
</evidence>
<keyword evidence="10" id="KW-0511">Multifunctional enzyme</keyword>
<dbReference type="Gene3D" id="3.90.550.10">
    <property type="entry name" value="Spore Coat Polysaccharide Biosynthesis Protein SpsA, Chain A"/>
    <property type="match status" value="1"/>
</dbReference>
<comment type="similarity">
    <text evidence="4">In the N-terminal section; belongs to the N-acetylglucosamine-1-phosphate uridyltransferase family.</text>
</comment>
<comment type="pathway">
    <text evidence="1">Nucleotide-sugar biosynthesis; UDP-N-acetyl-alpha-D-glucosamine biosynthesis; N-acetyl-alpha-D-glucosamine 1-phosphate from alpha-D-glucosamine 6-phosphate (route II): step 2/2.</text>
</comment>
<dbReference type="STRING" id="349307.Mthe_0901"/>
<comment type="pathway">
    <text evidence="2">Nucleotide-sugar biosynthesis; UDP-N-acetyl-alpha-D-glucosamine biosynthesis; UDP-N-acetyl-alpha-D-glucosamine from N-acetyl-alpha-D-glucosamine 1-phosphate: step 1/1.</text>
</comment>
<keyword evidence="17" id="KW-1185">Reference proteome</keyword>
<keyword evidence="11" id="KW-0012">Acyltransferase</keyword>
<evidence type="ECO:0000256" key="11">
    <source>
        <dbReference type="ARBA" id="ARBA00023315"/>
    </source>
</evidence>
<dbReference type="Pfam" id="PF00483">
    <property type="entry name" value="NTP_transferase"/>
    <property type="match status" value="1"/>
</dbReference>
<dbReference type="CDD" id="cd04181">
    <property type="entry name" value="NTP_transferase"/>
    <property type="match status" value="1"/>
</dbReference>
<dbReference type="InterPro" id="IPR056729">
    <property type="entry name" value="GMPPB_C"/>
</dbReference>
<evidence type="ECO:0000313" key="16">
    <source>
        <dbReference type="EMBL" id="ABK14689.1"/>
    </source>
</evidence>
<feature type="domain" description="Mannose-1-phosphate guanyltransferase C-terminal" evidence="15">
    <location>
        <begin position="266"/>
        <end position="383"/>
    </location>
</feature>
<dbReference type="EC" id="2.3.1.157" evidence="5"/>
<dbReference type="PANTHER" id="PTHR43584:SF8">
    <property type="entry name" value="N-ACETYLMURAMATE ALPHA-1-PHOSPHATE URIDYLYLTRANSFERASE"/>
    <property type="match status" value="1"/>
</dbReference>
<evidence type="ECO:0000256" key="12">
    <source>
        <dbReference type="ARBA" id="ARBA00048247"/>
    </source>
</evidence>
<comment type="catalytic activity">
    <reaction evidence="12">
        <text>alpha-D-glucosamine 1-phosphate + acetyl-CoA = N-acetyl-alpha-D-glucosamine 1-phosphate + CoA + H(+)</text>
        <dbReference type="Rhea" id="RHEA:13725"/>
        <dbReference type="ChEBI" id="CHEBI:15378"/>
        <dbReference type="ChEBI" id="CHEBI:57287"/>
        <dbReference type="ChEBI" id="CHEBI:57288"/>
        <dbReference type="ChEBI" id="CHEBI:57776"/>
        <dbReference type="ChEBI" id="CHEBI:58516"/>
        <dbReference type="EC" id="2.3.1.157"/>
    </reaction>
</comment>
<dbReference type="InterPro" id="IPR023915">
    <property type="entry name" value="Bifunctiontional_GlmU_arc-type"/>
</dbReference>
<gene>
    <name evidence="16" type="ordered locus">Mthe_0901</name>
</gene>